<accession>A0A9X6LDC3</accession>
<dbReference type="AlphaFoldDB" id="A0A9X6LDC3"/>
<dbReference type="SUPFAM" id="SSF53098">
    <property type="entry name" value="Ribonuclease H-like"/>
    <property type="match status" value="1"/>
</dbReference>
<evidence type="ECO:0008006" key="4">
    <source>
        <dbReference type="Google" id="ProtNLM"/>
    </source>
</evidence>
<evidence type="ECO:0000313" key="3">
    <source>
        <dbReference type="Proteomes" id="UP000194816"/>
    </source>
</evidence>
<gene>
    <name evidence="2" type="ORF">BK716_27535</name>
</gene>
<proteinExistence type="predicted"/>
<evidence type="ECO:0000256" key="1">
    <source>
        <dbReference type="ARBA" id="ARBA00002286"/>
    </source>
</evidence>
<evidence type="ECO:0000313" key="2">
    <source>
        <dbReference type="EMBL" id="OUB42891.1"/>
    </source>
</evidence>
<comment type="function">
    <text evidence="1">Involved in the transposition of the insertion sequence.</text>
</comment>
<protein>
    <recommendedName>
        <fullName evidence="4">Transposase for insertion sequence element IS231E</fullName>
    </recommendedName>
</protein>
<name>A0A9X6LDC3_BACUH</name>
<comment type="caution">
    <text evidence="2">The sequence shown here is derived from an EMBL/GenBank/DDBJ whole genome shotgun (WGS) entry which is preliminary data.</text>
</comment>
<reference evidence="2 3" key="1">
    <citation type="submission" date="2016-10" db="EMBL/GenBank/DDBJ databases">
        <title>Comparative genomics of Bacillus thuringiensis reveals a path to pathogens against multiple invertebrate hosts.</title>
        <authorList>
            <person name="Zheng J."/>
            <person name="Gao Q."/>
            <person name="Liu H."/>
            <person name="Peng D."/>
            <person name="Ruan L."/>
            <person name="Sun M."/>
        </authorList>
    </citation>
    <scope>NUCLEOTIDE SEQUENCE [LARGE SCALE GENOMIC DNA]</scope>
    <source>
        <strain evidence="2">BGSC 4AU1</strain>
    </source>
</reference>
<sequence>MEKDNLFKMDQRGVYYIPRLKLNNRIYVKNEFPEYFRNGTIKKQYQYIKVDLEHIMDTLKPGQSYEIKEAYFGKDKKLFTRVIMYRLTEKQLRERMKKQVYTESTLCFHF</sequence>
<dbReference type="InterPro" id="IPR012337">
    <property type="entry name" value="RNaseH-like_sf"/>
</dbReference>
<dbReference type="Proteomes" id="UP000194816">
    <property type="component" value="Unassembled WGS sequence"/>
</dbReference>
<organism evidence="2 3">
    <name type="scientific">Bacillus thuringiensis subsp. higo</name>
    <dbReference type="NCBI Taxonomy" id="132266"/>
    <lineage>
        <taxon>Bacteria</taxon>
        <taxon>Bacillati</taxon>
        <taxon>Bacillota</taxon>
        <taxon>Bacilli</taxon>
        <taxon>Bacillales</taxon>
        <taxon>Bacillaceae</taxon>
        <taxon>Bacillus</taxon>
        <taxon>Bacillus cereus group</taxon>
    </lineage>
</organism>
<dbReference type="EMBL" id="MOOK01000212">
    <property type="protein sequence ID" value="OUB42891.1"/>
    <property type="molecule type" value="Genomic_DNA"/>
</dbReference>